<keyword evidence="5" id="KW-0560">Oxidoreductase</keyword>
<feature type="domain" description="Acyl-CoA dehydrogenase/oxidase C-terminal" evidence="6">
    <location>
        <begin position="164"/>
        <end position="313"/>
    </location>
</feature>
<proteinExistence type="inferred from homology"/>
<sequence length="320" mass="35711">MLNFKNAQEINDVIAAIHKFIEQDVFPLKEHYKNYLENERLFYDENGYLSAEVQQAFLEVRKVSTAAGFYNMFGDSSLGGEGDTFGSISNSPYAHYAMTFAITDQASFDKRQGGISCFLVPVDGKTCTNTSVISTLGNLGGEIGILVYENTRVHKKYIIGELHNGFDKALEGVDVGRIVMSANCVGVAQWALQKAVDYSNERQTFGQKIGSHQTIQIMLADCAMDIYAGRNMLLNCVWKMDNDKQLPIKEISMVKAYCTEMAQRVIDRCMQIHGGMGITNELKLVKAWSWSRAMRIPDGTTEIQKITIAKQLLKGNSSFS</sequence>
<dbReference type="InterPro" id="IPR009075">
    <property type="entry name" value="AcylCo_DH/oxidase_C"/>
</dbReference>
<accession>A0A2U3AMZ6</accession>
<dbReference type="InterPro" id="IPR036250">
    <property type="entry name" value="AcylCo_DH-like_C"/>
</dbReference>
<dbReference type="CDD" id="cd00567">
    <property type="entry name" value="ACAD"/>
    <property type="match status" value="1"/>
</dbReference>
<dbReference type="GO" id="GO:0005737">
    <property type="term" value="C:cytoplasm"/>
    <property type="evidence" value="ECO:0007669"/>
    <property type="project" value="TreeGrafter"/>
</dbReference>
<dbReference type="GO" id="GO:0033539">
    <property type="term" value="P:fatty acid beta-oxidation using acyl-CoA dehydrogenase"/>
    <property type="evidence" value="ECO:0007669"/>
    <property type="project" value="TreeGrafter"/>
</dbReference>
<reference evidence="7 8" key="1">
    <citation type="submission" date="2018-05" db="EMBL/GenBank/DDBJ databases">
        <title>Kurthia sibirica genome sequence.</title>
        <authorList>
            <person name="Maclea K.S."/>
            <person name="Goen A.E."/>
        </authorList>
    </citation>
    <scope>NUCLEOTIDE SEQUENCE [LARGE SCALE GENOMIC DNA]</scope>
    <source>
        <strain evidence="7 8">ATCC 49154</strain>
    </source>
</reference>
<dbReference type="AlphaFoldDB" id="A0A2U3AMZ6"/>
<dbReference type="Gene3D" id="1.20.140.10">
    <property type="entry name" value="Butyryl-CoA Dehydrogenase, subunit A, domain 3"/>
    <property type="match status" value="1"/>
</dbReference>
<dbReference type="InterPro" id="IPR046373">
    <property type="entry name" value="Acyl-CoA_Oxase/DH_mid-dom_sf"/>
</dbReference>
<name>A0A2U3AMZ6_9BACL</name>
<evidence type="ECO:0000256" key="3">
    <source>
        <dbReference type="ARBA" id="ARBA00022630"/>
    </source>
</evidence>
<evidence type="ECO:0000259" key="6">
    <source>
        <dbReference type="Pfam" id="PF00441"/>
    </source>
</evidence>
<dbReference type="Pfam" id="PF00441">
    <property type="entry name" value="Acyl-CoA_dh_1"/>
    <property type="match status" value="1"/>
</dbReference>
<dbReference type="Gene3D" id="2.40.110.10">
    <property type="entry name" value="Butyryl-CoA Dehydrogenase, subunit A, domain 2"/>
    <property type="match status" value="1"/>
</dbReference>
<dbReference type="InterPro" id="IPR050741">
    <property type="entry name" value="Acyl-CoA_dehydrogenase"/>
</dbReference>
<dbReference type="PANTHER" id="PTHR48083:SF2">
    <property type="entry name" value="MEDIUM-CHAIN SPECIFIC ACYL-COA DEHYDROGENASE, MITOCHONDRIAL"/>
    <property type="match status" value="1"/>
</dbReference>
<evidence type="ECO:0000313" key="8">
    <source>
        <dbReference type="Proteomes" id="UP000245938"/>
    </source>
</evidence>
<dbReference type="Proteomes" id="UP000245938">
    <property type="component" value="Unassembled WGS sequence"/>
</dbReference>
<keyword evidence="3" id="KW-0285">Flavoprotein</keyword>
<dbReference type="PANTHER" id="PTHR48083">
    <property type="entry name" value="MEDIUM-CHAIN SPECIFIC ACYL-COA DEHYDROGENASE, MITOCHONDRIAL-RELATED"/>
    <property type="match status" value="1"/>
</dbReference>
<dbReference type="FunFam" id="1.20.140.10:FF:000001">
    <property type="entry name" value="Acyl-CoA dehydrogenase"/>
    <property type="match status" value="1"/>
</dbReference>
<dbReference type="OrthoDB" id="9802447at2"/>
<dbReference type="EMBL" id="QFVR01000005">
    <property type="protein sequence ID" value="PWI25897.1"/>
    <property type="molecule type" value="Genomic_DNA"/>
</dbReference>
<evidence type="ECO:0000256" key="4">
    <source>
        <dbReference type="ARBA" id="ARBA00022827"/>
    </source>
</evidence>
<dbReference type="SUPFAM" id="SSF47203">
    <property type="entry name" value="Acyl-CoA dehydrogenase C-terminal domain-like"/>
    <property type="match status" value="1"/>
</dbReference>
<evidence type="ECO:0000313" key="7">
    <source>
        <dbReference type="EMBL" id="PWI25897.1"/>
    </source>
</evidence>
<dbReference type="InterPro" id="IPR009100">
    <property type="entry name" value="AcylCoA_DH/oxidase_NM_dom_sf"/>
</dbReference>
<organism evidence="7 8">
    <name type="scientific">Kurthia sibirica</name>
    <dbReference type="NCBI Taxonomy" id="202750"/>
    <lineage>
        <taxon>Bacteria</taxon>
        <taxon>Bacillati</taxon>
        <taxon>Bacillota</taxon>
        <taxon>Bacilli</taxon>
        <taxon>Bacillales</taxon>
        <taxon>Caryophanaceae</taxon>
        <taxon>Kurthia</taxon>
    </lineage>
</organism>
<evidence type="ECO:0000256" key="5">
    <source>
        <dbReference type="ARBA" id="ARBA00023002"/>
    </source>
</evidence>
<dbReference type="RefSeq" id="WP_109305318.1">
    <property type="nucleotide sequence ID" value="NZ_BJUF01000024.1"/>
</dbReference>
<dbReference type="SUPFAM" id="SSF56645">
    <property type="entry name" value="Acyl-CoA dehydrogenase NM domain-like"/>
    <property type="match status" value="1"/>
</dbReference>
<comment type="similarity">
    <text evidence="2">Belongs to the acyl-CoA dehydrogenase family.</text>
</comment>
<keyword evidence="8" id="KW-1185">Reference proteome</keyword>
<dbReference type="GO" id="GO:0003995">
    <property type="term" value="F:acyl-CoA dehydrogenase activity"/>
    <property type="evidence" value="ECO:0007669"/>
    <property type="project" value="TreeGrafter"/>
</dbReference>
<evidence type="ECO:0000256" key="2">
    <source>
        <dbReference type="ARBA" id="ARBA00009347"/>
    </source>
</evidence>
<gene>
    <name evidence="7" type="ORF">DEX24_05015</name>
</gene>
<comment type="caution">
    <text evidence="7">The sequence shown here is derived from an EMBL/GenBank/DDBJ whole genome shotgun (WGS) entry which is preliminary data.</text>
</comment>
<keyword evidence="4" id="KW-0274">FAD</keyword>
<comment type="cofactor">
    <cofactor evidence="1">
        <name>FAD</name>
        <dbReference type="ChEBI" id="CHEBI:57692"/>
    </cofactor>
</comment>
<protein>
    <recommendedName>
        <fullName evidence="6">Acyl-CoA dehydrogenase/oxidase C-terminal domain-containing protein</fullName>
    </recommendedName>
</protein>
<evidence type="ECO:0000256" key="1">
    <source>
        <dbReference type="ARBA" id="ARBA00001974"/>
    </source>
</evidence>